<proteinExistence type="predicted"/>
<reference evidence="1" key="1">
    <citation type="submission" date="2020-01" db="EMBL/GenBank/DDBJ databases">
        <authorList>
            <person name="Meier V. D."/>
            <person name="Meier V D."/>
        </authorList>
    </citation>
    <scope>NUCLEOTIDE SEQUENCE</scope>
    <source>
        <strain evidence="1">HLG_WM_MAG_07</strain>
    </source>
</reference>
<dbReference type="AlphaFoldDB" id="A0A6S6U797"/>
<sequence>MTELAAKKVSNDTELRSVLKKLSVQDKREVGASFVSSVLFLTDDIRVSRAIRTAHDPVALPEELEDVFKAVKRAMIDSRTRCGADCDWDDQAVHFVARAATAVVAPEGQCVAKDPLWQTVQSCRMARNCALIAKDDDSVNPEAQNQYDIINKFLAD</sequence>
<organism evidence="1">
    <name type="scientific">uncultured Thiotrichaceae bacterium</name>
    <dbReference type="NCBI Taxonomy" id="298394"/>
    <lineage>
        <taxon>Bacteria</taxon>
        <taxon>Pseudomonadati</taxon>
        <taxon>Pseudomonadota</taxon>
        <taxon>Gammaproteobacteria</taxon>
        <taxon>Thiotrichales</taxon>
        <taxon>Thiotrichaceae</taxon>
        <taxon>environmental samples</taxon>
    </lineage>
</organism>
<gene>
    <name evidence="1" type="ORF">HELGO_WM8420</name>
</gene>
<accession>A0A6S6U797</accession>
<dbReference type="EMBL" id="CACVAY010000140">
    <property type="protein sequence ID" value="CAA6827558.1"/>
    <property type="molecule type" value="Genomic_DNA"/>
</dbReference>
<protein>
    <submittedName>
        <fullName evidence="1">Uncharacterized protein</fullName>
    </submittedName>
</protein>
<evidence type="ECO:0000313" key="1">
    <source>
        <dbReference type="EMBL" id="CAA6827558.1"/>
    </source>
</evidence>
<name>A0A6S6U797_9GAMM</name>